<evidence type="ECO:0000313" key="1">
    <source>
        <dbReference type="EMBL" id="KAJ1209701.1"/>
    </source>
</evidence>
<keyword evidence="2" id="KW-1185">Reference proteome</keyword>
<comment type="caution">
    <text evidence="1">The sequence shown here is derived from an EMBL/GenBank/DDBJ whole genome shotgun (WGS) entry which is preliminary data.</text>
</comment>
<sequence>MVRHRWHLRSLTRRTPATRRTHSCSWPRPPFFGPKFTLTPLKSACRERRSSHRRRCLGYRAVVGDAGCRTLLLPRLPRLEPMYVFM</sequence>
<dbReference type="Proteomes" id="UP001066276">
    <property type="component" value="Chromosome 1_2"/>
</dbReference>
<proteinExistence type="predicted"/>
<name>A0AAV7WAV0_PLEWA</name>
<gene>
    <name evidence="1" type="ORF">NDU88_005074</name>
</gene>
<evidence type="ECO:0000313" key="2">
    <source>
        <dbReference type="Proteomes" id="UP001066276"/>
    </source>
</evidence>
<organism evidence="1 2">
    <name type="scientific">Pleurodeles waltl</name>
    <name type="common">Iberian ribbed newt</name>
    <dbReference type="NCBI Taxonomy" id="8319"/>
    <lineage>
        <taxon>Eukaryota</taxon>
        <taxon>Metazoa</taxon>
        <taxon>Chordata</taxon>
        <taxon>Craniata</taxon>
        <taxon>Vertebrata</taxon>
        <taxon>Euteleostomi</taxon>
        <taxon>Amphibia</taxon>
        <taxon>Batrachia</taxon>
        <taxon>Caudata</taxon>
        <taxon>Salamandroidea</taxon>
        <taxon>Salamandridae</taxon>
        <taxon>Pleurodelinae</taxon>
        <taxon>Pleurodeles</taxon>
    </lineage>
</organism>
<dbReference type="AlphaFoldDB" id="A0AAV7WAV0"/>
<dbReference type="EMBL" id="JANPWB010000002">
    <property type="protein sequence ID" value="KAJ1209701.1"/>
    <property type="molecule type" value="Genomic_DNA"/>
</dbReference>
<reference evidence="1" key="1">
    <citation type="journal article" date="2022" name="bioRxiv">
        <title>Sequencing and chromosome-scale assembly of the giantPleurodeles waltlgenome.</title>
        <authorList>
            <person name="Brown T."/>
            <person name="Elewa A."/>
            <person name="Iarovenko S."/>
            <person name="Subramanian E."/>
            <person name="Araus A.J."/>
            <person name="Petzold A."/>
            <person name="Susuki M."/>
            <person name="Suzuki K.-i.T."/>
            <person name="Hayashi T."/>
            <person name="Toyoda A."/>
            <person name="Oliveira C."/>
            <person name="Osipova E."/>
            <person name="Leigh N.D."/>
            <person name="Simon A."/>
            <person name="Yun M.H."/>
        </authorList>
    </citation>
    <scope>NUCLEOTIDE SEQUENCE</scope>
    <source>
        <strain evidence="1">20211129_DDA</strain>
        <tissue evidence="1">Liver</tissue>
    </source>
</reference>
<protein>
    <submittedName>
        <fullName evidence="1">Uncharacterized protein</fullName>
    </submittedName>
</protein>
<accession>A0AAV7WAV0</accession>